<sequence length="65" mass="7465">TGTRSTFCPNTLRKGTKLTEEDYEHHESKDHQQPAGWLQMLGLKKCAHYGDGVDKSDEPLHQSYY</sequence>
<gene>
    <name evidence="1" type="ORF">BGZ70_001322</name>
</gene>
<evidence type="ECO:0000313" key="1">
    <source>
        <dbReference type="EMBL" id="KAF9950531.1"/>
    </source>
</evidence>
<accession>A0A9P6LY71</accession>
<organism evidence="1 2">
    <name type="scientific">Mortierella alpina</name>
    <name type="common">Oleaginous fungus</name>
    <name type="synonym">Mortierella renispora</name>
    <dbReference type="NCBI Taxonomy" id="64518"/>
    <lineage>
        <taxon>Eukaryota</taxon>
        <taxon>Fungi</taxon>
        <taxon>Fungi incertae sedis</taxon>
        <taxon>Mucoromycota</taxon>
        <taxon>Mortierellomycotina</taxon>
        <taxon>Mortierellomycetes</taxon>
        <taxon>Mortierellales</taxon>
        <taxon>Mortierellaceae</taxon>
        <taxon>Mortierella</taxon>
    </lineage>
</organism>
<proteinExistence type="predicted"/>
<name>A0A9P6LY71_MORAP</name>
<dbReference type="OrthoDB" id="2408448at2759"/>
<dbReference type="Proteomes" id="UP000738359">
    <property type="component" value="Unassembled WGS sequence"/>
</dbReference>
<evidence type="ECO:0000313" key="2">
    <source>
        <dbReference type="Proteomes" id="UP000738359"/>
    </source>
</evidence>
<feature type="non-terminal residue" evidence="1">
    <location>
        <position position="1"/>
    </location>
</feature>
<dbReference type="AlphaFoldDB" id="A0A9P6LY71"/>
<comment type="caution">
    <text evidence="1">The sequence shown here is derived from an EMBL/GenBank/DDBJ whole genome shotgun (WGS) entry which is preliminary data.</text>
</comment>
<keyword evidence="2" id="KW-1185">Reference proteome</keyword>
<reference evidence="1" key="1">
    <citation type="journal article" date="2020" name="Fungal Divers.">
        <title>Resolving the Mortierellaceae phylogeny through synthesis of multi-gene phylogenetics and phylogenomics.</title>
        <authorList>
            <person name="Vandepol N."/>
            <person name="Liber J."/>
            <person name="Desiro A."/>
            <person name="Na H."/>
            <person name="Kennedy M."/>
            <person name="Barry K."/>
            <person name="Grigoriev I.V."/>
            <person name="Miller A.N."/>
            <person name="O'Donnell K."/>
            <person name="Stajich J.E."/>
            <person name="Bonito G."/>
        </authorList>
    </citation>
    <scope>NUCLEOTIDE SEQUENCE</scope>
    <source>
        <strain evidence="1">CK1249</strain>
    </source>
</reference>
<protein>
    <submittedName>
        <fullName evidence="1">Uncharacterized protein</fullName>
    </submittedName>
</protein>
<dbReference type="EMBL" id="JAAAHY010001292">
    <property type="protein sequence ID" value="KAF9950531.1"/>
    <property type="molecule type" value="Genomic_DNA"/>
</dbReference>